<dbReference type="Proteomes" id="UP000570016">
    <property type="component" value="Unassembled WGS sequence"/>
</dbReference>
<protein>
    <submittedName>
        <fullName evidence="11">ZN211 protein</fullName>
    </submittedName>
</protein>
<dbReference type="PANTHER" id="PTHR14003:SF23">
    <property type="entry name" value="ZINC FINGER PROTEIN 143"/>
    <property type="match status" value="1"/>
</dbReference>
<feature type="domain" description="C2H2-type" evidence="10">
    <location>
        <begin position="40"/>
        <end position="63"/>
    </location>
</feature>
<evidence type="ECO:0000256" key="6">
    <source>
        <dbReference type="ARBA" id="ARBA00022833"/>
    </source>
</evidence>
<sequence>HPRNHTGERPYKCPDCGKTFNDFSNLVSHRRIRRGERPYECGECFTRNSRLSRHRRTPTGEKPFSCSGKSFTQKQKLISHRQIH</sequence>
<dbReference type="GO" id="GO:0000978">
    <property type="term" value="F:RNA polymerase II cis-regulatory region sequence-specific DNA binding"/>
    <property type="evidence" value="ECO:0007669"/>
    <property type="project" value="TreeGrafter"/>
</dbReference>
<dbReference type="FunFam" id="3.30.160.60:FF:000785">
    <property type="entry name" value="zinc finger protein 648"/>
    <property type="match status" value="1"/>
</dbReference>
<evidence type="ECO:0000256" key="5">
    <source>
        <dbReference type="ARBA" id="ARBA00022771"/>
    </source>
</evidence>
<reference evidence="11 12" key="1">
    <citation type="submission" date="2019-09" db="EMBL/GenBank/DDBJ databases">
        <title>Bird 10,000 Genomes (B10K) Project - Family phase.</title>
        <authorList>
            <person name="Zhang G."/>
        </authorList>
    </citation>
    <scope>NUCLEOTIDE SEQUENCE [LARGE SCALE GENOMIC DNA]</scope>
    <source>
        <strain evidence="11">B10K-DU-029-58</strain>
        <tissue evidence="11">Muscle</tissue>
    </source>
</reference>
<evidence type="ECO:0000313" key="12">
    <source>
        <dbReference type="Proteomes" id="UP000570016"/>
    </source>
</evidence>
<evidence type="ECO:0000313" key="11">
    <source>
        <dbReference type="EMBL" id="NWW85011.1"/>
    </source>
</evidence>
<dbReference type="AlphaFoldDB" id="A0A7K6RGB8"/>
<dbReference type="OrthoDB" id="654211at2759"/>
<dbReference type="PANTHER" id="PTHR14003">
    <property type="entry name" value="TRANSCRIPTIONAL REPRESSOR PROTEIN YY"/>
    <property type="match status" value="1"/>
</dbReference>
<gene>
    <name evidence="11" type="primary">Znf211</name>
    <name evidence="11" type="ORF">RHYJUB_R00004</name>
</gene>
<feature type="non-terminal residue" evidence="11">
    <location>
        <position position="84"/>
    </location>
</feature>
<comment type="similarity">
    <text evidence="2">Belongs to the krueppel C2H2-type zinc-finger protein family.</text>
</comment>
<comment type="subcellular location">
    <subcellularLocation>
        <location evidence="1">Nucleus</location>
    </subcellularLocation>
</comment>
<evidence type="ECO:0000256" key="4">
    <source>
        <dbReference type="ARBA" id="ARBA00022737"/>
    </source>
</evidence>
<evidence type="ECO:0000256" key="9">
    <source>
        <dbReference type="SAM" id="MobiDB-lite"/>
    </source>
</evidence>
<evidence type="ECO:0000256" key="3">
    <source>
        <dbReference type="ARBA" id="ARBA00022723"/>
    </source>
</evidence>
<dbReference type="FunFam" id="3.30.160.60:FF:002343">
    <property type="entry name" value="Zinc finger protein 33A"/>
    <property type="match status" value="1"/>
</dbReference>
<feature type="non-terminal residue" evidence="11">
    <location>
        <position position="1"/>
    </location>
</feature>
<dbReference type="GO" id="GO:0000785">
    <property type="term" value="C:chromatin"/>
    <property type="evidence" value="ECO:0007669"/>
    <property type="project" value="TreeGrafter"/>
</dbReference>
<evidence type="ECO:0000259" key="10">
    <source>
        <dbReference type="PROSITE" id="PS50157"/>
    </source>
</evidence>
<dbReference type="InterPro" id="IPR013087">
    <property type="entry name" value="Znf_C2H2_type"/>
</dbReference>
<keyword evidence="7" id="KW-0539">Nucleus</keyword>
<dbReference type="PROSITE" id="PS50157">
    <property type="entry name" value="ZINC_FINGER_C2H2_2"/>
    <property type="match status" value="2"/>
</dbReference>
<dbReference type="GO" id="GO:0005667">
    <property type="term" value="C:transcription regulator complex"/>
    <property type="evidence" value="ECO:0007669"/>
    <property type="project" value="TreeGrafter"/>
</dbReference>
<dbReference type="Pfam" id="PF00096">
    <property type="entry name" value="zf-C2H2"/>
    <property type="match status" value="2"/>
</dbReference>
<dbReference type="EMBL" id="VZRY01000752">
    <property type="protein sequence ID" value="NWW85011.1"/>
    <property type="molecule type" value="Genomic_DNA"/>
</dbReference>
<feature type="region of interest" description="Disordered" evidence="9">
    <location>
        <begin position="52"/>
        <end position="84"/>
    </location>
</feature>
<evidence type="ECO:0000256" key="1">
    <source>
        <dbReference type="ARBA" id="ARBA00004123"/>
    </source>
</evidence>
<accession>A0A7K6RGB8</accession>
<keyword evidence="3" id="KW-0479">Metal-binding</keyword>
<keyword evidence="4" id="KW-0677">Repeat</keyword>
<dbReference type="GO" id="GO:0000981">
    <property type="term" value="F:DNA-binding transcription factor activity, RNA polymerase II-specific"/>
    <property type="evidence" value="ECO:0007669"/>
    <property type="project" value="TreeGrafter"/>
</dbReference>
<comment type="caution">
    <text evidence="11">The sequence shown here is derived from an EMBL/GenBank/DDBJ whole genome shotgun (WGS) entry which is preliminary data.</text>
</comment>
<proteinExistence type="inferred from homology"/>
<evidence type="ECO:0000256" key="2">
    <source>
        <dbReference type="ARBA" id="ARBA00006991"/>
    </source>
</evidence>
<organism evidence="11 12">
    <name type="scientific">Rhynochetos jubatus</name>
    <name type="common">kagu</name>
    <dbReference type="NCBI Taxonomy" id="54386"/>
    <lineage>
        <taxon>Eukaryota</taxon>
        <taxon>Metazoa</taxon>
        <taxon>Chordata</taxon>
        <taxon>Craniata</taxon>
        <taxon>Vertebrata</taxon>
        <taxon>Euteleostomi</taxon>
        <taxon>Archelosauria</taxon>
        <taxon>Archosauria</taxon>
        <taxon>Dinosauria</taxon>
        <taxon>Saurischia</taxon>
        <taxon>Theropoda</taxon>
        <taxon>Coelurosauria</taxon>
        <taxon>Aves</taxon>
        <taxon>Neognathae</taxon>
        <taxon>Neoaves</taxon>
        <taxon>Phaethontimorphae</taxon>
        <taxon>Eurypygiformes</taxon>
        <taxon>Rhynochetidae</taxon>
        <taxon>Rhynochetos</taxon>
    </lineage>
</organism>
<feature type="compositionally biased region" description="Polar residues" evidence="9">
    <location>
        <begin position="67"/>
        <end position="76"/>
    </location>
</feature>
<name>A0A7K6RGB8_9AVES</name>
<dbReference type="SUPFAM" id="SSF57667">
    <property type="entry name" value="beta-beta-alpha zinc fingers"/>
    <property type="match status" value="2"/>
</dbReference>
<evidence type="ECO:0000256" key="8">
    <source>
        <dbReference type="PROSITE-ProRule" id="PRU00042"/>
    </source>
</evidence>
<keyword evidence="5 8" id="KW-0863">Zinc-finger</keyword>
<dbReference type="GO" id="GO:0031519">
    <property type="term" value="C:PcG protein complex"/>
    <property type="evidence" value="ECO:0007669"/>
    <property type="project" value="TreeGrafter"/>
</dbReference>
<dbReference type="InterPro" id="IPR036236">
    <property type="entry name" value="Znf_C2H2_sf"/>
</dbReference>
<keyword evidence="6" id="KW-0862">Zinc</keyword>
<dbReference type="Gene3D" id="3.30.160.60">
    <property type="entry name" value="Classic Zinc Finger"/>
    <property type="match status" value="4"/>
</dbReference>
<evidence type="ECO:0000256" key="7">
    <source>
        <dbReference type="ARBA" id="ARBA00023242"/>
    </source>
</evidence>
<dbReference type="GO" id="GO:0008270">
    <property type="term" value="F:zinc ion binding"/>
    <property type="evidence" value="ECO:0007669"/>
    <property type="project" value="UniProtKB-KW"/>
</dbReference>
<feature type="domain" description="C2H2-type" evidence="10">
    <location>
        <begin position="11"/>
        <end position="38"/>
    </location>
</feature>
<keyword evidence="12" id="KW-1185">Reference proteome</keyword>